<accession>A0ABR2K8W7</accession>
<evidence type="ECO:0000313" key="2">
    <source>
        <dbReference type="Proteomes" id="UP001470230"/>
    </source>
</evidence>
<comment type="caution">
    <text evidence="1">The sequence shown here is derived from an EMBL/GenBank/DDBJ whole genome shotgun (WGS) entry which is preliminary data.</text>
</comment>
<protein>
    <recommendedName>
        <fullName evidence="3">RING-type domain-containing protein</fullName>
    </recommendedName>
</protein>
<dbReference type="InterPro" id="IPR013083">
    <property type="entry name" value="Znf_RING/FYVE/PHD"/>
</dbReference>
<sequence>MEEADAPITVDTFKGQLDLLIQFGTRNFYYNISLPNPLWADDLMIDLLDSLVSLANHQIDKKNASKKIQTIKNKSASFQEFQNSLSQIMENINGSNSQKFVWELTSNLVYLCLEHLNYVKSSLSLFDIPDEAFLEEQIITLNSQIDILSKCKPEDARESKPISFNLSDPQVGSSFNSFIQAKTTSLPKCCICTEPATWFAFPCSHPVYCELDYNDSLSGDFLYTECPICNKTIEKYINIQFPQ</sequence>
<organism evidence="1 2">
    <name type="scientific">Tritrichomonas musculus</name>
    <dbReference type="NCBI Taxonomy" id="1915356"/>
    <lineage>
        <taxon>Eukaryota</taxon>
        <taxon>Metamonada</taxon>
        <taxon>Parabasalia</taxon>
        <taxon>Tritrichomonadida</taxon>
        <taxon>Tritrichomonadidae</taxon>
        <taxon>Tritrichomonas</taxon>
    </lineage>
</organism>
<name>A0ABR2K8W7_9EUKA</name>
<keyword evidence="2" id="KW-1185">Reference proteome</keyword>
<evidence type="ECO:0000313" key="1">
    <source>
        <dbReference type="EMBL" id="KAK8887308.1"/>
    </source>
</evidence>
<dbReference type="Proteomes" id="UP001470230">
    <property type="component" value="Unassembled WGS sequence"/>
</dbReference>
<dbReference type="Gene3D" id="3.30.40.10">
    <property type="entry name" value="Zinc/RING finger domain, C3HC4 (zinc finger)"/>
    <property type="match status" value="1"/>
</dbReference>
<reference evidence="1 2" key="1">
    <citation type="submission" date="2024-04" db="EMBL/GenBank/DDBJ databases">
        <title>Tritrichomonas musculus Genome.</title>
        <authorList>
            <person name="Alves-Ferreira E."/>
            <person name="Grigg M."/>
            <person name="Lorenzi H."/>
            <person name="Galac M."/>
        </authorList>
    </citation>
    <scope>NUCLEOTIDE SEQUENCE [LARGE SCALE GENOMIC DNA]</scope>
    <source>
        <strain evidence="1 2">EAF2021</strain>
    </source>
</reference>
<proteinExistence type="predicted"/>
<dbReference type="EMBL" id="JAPFFF010000006">
    <property type="protein sequence ID" value="KAK8887308.1"/>
    <property type="molecule type" value="Genomic_DNA"/>
</dbReference>
<evidence type="ECO:0008006" key="3">
    <source>
        <dbReference type="Google" id="ProtNLM"/>
    </source>
</evidence>
<gene>
    <name evidence="1" type="ORF">M9Y10_038346</name>
</gene>